<dbReference type="PANTHER" id="PTHR43415:SF3">
    <property type="entry name" value="GNAT-FAMILY ACETYLTRANSFERASE"/>
    <property type="match status" value="1"/>
</dbReference>
<reference evidence="4" key="1">
    <citation type="submission" date="2016-10" db="EMBL/GenBank/DDBJ databases">
        <authorList>
            <person name="de Groot N.N."/>
        </authorList>
    </citation>
    <scope>NUCLEOTIDE SEQUENCE [LARGE SCALE GENOMIC DNA]</scope>
    <source>
        <strain evidence="4">BP1-145</strain>
    </source>
</reference>
<evidence type="ECO:0000313" key="3">
    <source>
        <dbReference type="EMBL" id="SDO12871.1"/>
    </source>
</evidence>
<name>A0A1H0H1S7_9BACT</name>
<proteinExistence type="predicted"/>
<keyword evidence="1" id="KW-0812">Transmembrane</keyword>
<evidence type="ECO:0000313" key="4">
    <source>
        <dbReference type="Proteomes" id="UP000199134"/>
    </source>
</evidence>
<protein>
    <submittedName>
        <fullName evidence="3">Protein N-acetyltransferase, RimJ/RimL family</fullName>
    </submittedName>
</protein>
<dbReference type="RefSeq" id="WP_091853566.1">
    <property type="nucleotide sequence ID" value="NZ_FNIW01000010.1"/>
</dbReference>
<keyword evidence="1" id="KW-0472">Membrane</keyword>
<dbReference type="EMBL" id="FNIW01000010">
    <property type="protein sequence ID" value="SDO12871.1"/>
    <property type="molecule type" value="Genomic_DNA"/>
</dbReference>
<evidence type="ECO:0000256" key="1">
    <source>
        <dbReference type="SAM" id="Phobius"/>
    </source>
</evidence>
<organism evidence="3 4">
    <name type="scientific">Prevotella communis</name>
    <dbReference type="NCBI Taxonomy" id="2913614"/>
    <lineage>
        <taxon>Bacteria</taxon>
        <taxon>Pseudomonadati</taxon>
        <taxon>Bacteroidota</taxon>
        <taxon>Bacteroidia</taxon>
        <taxon>Bacteroidales</taxon>
        <taxon>Prevotellaceae</taxon>
        <taxon>Prevotella</taxon>
    </lineage>
</organism>
<dbReference type="Gene3D" id="3.40.630.30">
    <property type="match status" value="1"/>
</dbReference>
<sequence length="167" mass="19196">MEVRIEPLEKRHAADTWQYRNDPEIWKFTSCDTPLPATLQTEEQCYIFRGQDARNRMFAIMADNVAVGVVSLKQIGFGTAAIGYYILRKDMWGKGICKRAVIQAMEIGFDVLGLDLLYIWVNSDNLPSFRVARSLGFYSVGLSFTNTNVHRFEMTKTVWNSKKNELK</sequence>
<gene>
    <name evidence="3" type="ORF">SAMN04487900_11068</name>
</gene>
<feature type="domain" description="N-acetyltransferase" evidence="2">
    <location>
        <begin position="3"/>
        <end position="159"/>
    </location>
</feature>
<keyword evidence="1" id="KW-1133">Transmembrane helix</keyword>
<dbReference type="SUPFAM" id="SSF55729">
    <property type="entry name" value="Acyl-CoA N-acyltransferases (Nat)"/>
    <property type="match status" value="1"/>
</dbReference>
<dbReference type="InterPro" id="IPR016181">
    <property type="entry name" value="Acyl_CoA_acyltransferase"/>
</dbReference>
<dbReference type="PROSITE" id="PS51186">
    <property type="entry name" value="GNAT"/>
    <property type="match status" value="1"/>
</dbReference>
<dbReference type="OrthoDB" id="7945729at2"/>
<comment type="caution">
    <text evidence="3">The sequence shown here is derived from an EMBL/GenBank/DDBJ whole genome shotgun (WGS) entry which is preliminary data.</text>
</comment>
<dbReference type="AlphaFoldDB" id="A0A1H0H1S7"/>
<dbReference type="InterPro" id="IPR000182">
    <property type="entry name" value="GNAT_dom"/>
</dbReference>
<dbReference type="Pfam" id="PF13302">
    <property type="entry name" value="Acetyltransf_3"/>
    <property type="match status" value="1"/>
</dbReference>
<dbReference type="GO" id="GO:0016747">
    <property type="term" value="F:acyltransferase activity, transferring groups other than amino-acyl groups"/>
    <property type="evidence" value="ECO:0007669"/>
    <property type="project" value="InterPro"/>
</dbReference>
<feature type="transmembrane region" description="Helical" evidence="1">
    <location>
        <begin position="65"/>
        <end position="87"/>
    </location>
</feature>
<evidence type="ECO:0000259" key="2">
    <source>
        <dbReference type="PROSITE" id="PS51186"/>
    </source>
</evidence>
<dbReference type="Proteomes" id="UP000199134">
    <property type="component" value="Unassembled WGS sequence"/>
</dbReference>
<accession>A0A1H0H1S7</accession>
<dbReference type="PANTHER" id="PTHR43415">
    <property type="entry name" value="SPERMIDINE N(1)-ACETYLTRANSFERASE"/>
    <property type="match status" value="1"/>
</dbReference>